<keyword evidence="2" id="KW-1133">Transmembrane helix</keyword>
<feature type="transmembrane region" description="Helical" evidence="2">
    <location>
        <begin position="252"/>
        <end position="273"/>
    </location>
</feature>
<feature type="domain" description="EamA" evidence="3">
    <location>
        <begin position="223"/>
        <end position="350"/>
    </location>
</feature>
<organism evidence="4 5">
    <name type="scientific">Bosea vaviloviae</name>
    <dbReference type="NCBI Taxonomy" id="1526658"/>
    <lineage>
        <taxon>Bacteria</taxon>
        <taxon>Pseudomonadati</taxon>
        <taxon>Pseudomonadota</taxon>
        <taxon>Alphaproteobacteria</taxon>
        <taxon>Hyphomicrobiales</taxon>
        <taxon>Boseaceae</taxon>
        <taxon>Bosea</taxon>
    </lineage>
</organism>
<evidence type="ECO:0000259" key="3">
    <source>
        <dbReference type="Pfam" id="PF00892"/>
    </source>
</evidence>
<dbReference type="STRING" id="1526658.BHK69_05350"/>
<accession>A0A1D7TXY8</accession>
<feature type="compositionally biased region" description="Basic and acidic residues" evidence="1">
    <location>
        <begin position="1"/>
        <end position="11"/>
    </location>
</feature>
<dbReference type="PANTHER" id="PTHR22911">
    <property type="entry name" value="ACYL-MALONYL CONDENSING ENZYME-RELATED"/>
    <property type="match status" value="1"/>
</dbReference>
<name>A0A1D7TXY8_9HYPH</name>
<dbReference type="Pfam" id="PF00892">
    <property type="entry name" value="EamA"/>
    <property type="match status" value="2"/>
</dbReference>
<feature type="domain" description="EamA" evidence="3">
    <location>
        <begin position="81"/>
        <end position="212"/>
    </location>
</feature>
<reference evidence="4 5" key="1">
    <citation type="journal article" date="2015" name="Antonie Van Leeuwenhoek">
        <title>Bosea vaviloviae sp. nov., a new species of slow-growing rhizobia isolated from nodules of the relict species Vavilovia formosa (Stev.) Fed.</title>
        <authorList>
            <person name="Safronova V.I."/>
            <person name="Kuznetsova I.G."/>
            <person name="Sazanova A.L."/>
            <person name="Kimeklis A.K."/>
            <person name="Belimov A.A."/>
            <person name="Andronov E.E."/>
            <person name="Pinaev A.G."/>
            <person name="Chizhevskaya E.P."/>
            <person name="Pukhaev A.R."/>
            <person name="Popov K.P."/>
            <person name="Willems A."/>
            <person name="Tikhonovich I.A."/>
        </authorList>
    </citation>
    <scope>NUCLEOTIDE SEQUENCE [LARGE SCALE GENOMIC DNA]</scope>
    <source>
        <strain evidence="4 5">Vaf18</strain>
    </source>
</reference>
<proteinExistence type="predicted"/>
<feature type="transmembrane region" description="Helical" evidence="2">
    <location>
        <begin position="148"/>
        <end position="165"/>
    </location>
</feature>
<protein>
    <recommendedName>
        <fullName evidence="3">EamA domain-containing protein</fullName>
    </recommendedName>
</protein>
<feature type="transmembrane region" description="Helical" evidence="2">
    <location>
        <begin position="221"/>
        <end position="240"/>
    </location>
</feature>
<keyword evidence="2" id="KW-0472">Membrane</keyword>
<dbReference type="GO" id="GO:0016020">
    <property type="term" value="C:membrane"/>
    <property type="evidence" value="ECO:0007669"/>
    <property type="project" value="InterPro"/>
</dbReference>
<feature type="transmembrane region" description="Helical" evidence="2">
    <location>
        <begin position="171"/>
        <end position="189"/>
    </location>
</feature>
<dbReference type="AlphaFoldDB" id="A0A1D7TXY8"/>
<keyword evidence="2" id="KW-0812">Transmembrane</keyword>
<gene>
    <name evidence="4" type="ORF">BHK69_05350</name>
</gene>
<evidence type="ECO:0000256" key="1">
    <source>
        <dbReference type="SAM" id="MobiDB-lite"/>
    </source>
</evidence>
<feature type="transmembrane region" description="Helical" evidence="2">
    <location>
        <begin position="112"/>
        <end position="136"/>
    </location>
</feature>
<dbReference type="Proteomes" id="UP000094969">
    <property type="component" value="Chromosome"/>
</dbReference>
<dbReference type="EMBL" id="CP017147">
    <property type="protein sequence ID" value="AOO79980.1"/>
    <property type="molecule type" value="Genomic_DNA"/>
</dbReference>
<feature type="transmembrane region" description="Helical" evidence="2">
    <location>
        <begin position="82"/>
        <end position="100"/>
    </location>
</feature>
<sequence>MVRAMSEERLTGRQGRSGFDDDAVDASFRPLHADEPPPPEAVPPIVLSSISEIAAPAPRGWIARLRYDVASRWLTASPNLRGSVYMLSSLLVYAVMVGAMKHVGTAIPLIEILMIRQIIMSLVIVAIAGSALPLLMRTTRPGLQVTRGLITLVSMLCGFSAVIHIPLAQATAIGFSQVFFVTIAAVLVLKEKVDSRRWTATIIGFAGVMIMLDPSANGLNIYALASVAGALFGAGVTVSVRMLAATERTETILLYQGVVLMAVLAVPCWWFWIQPSPEQWFWLVVLSLFGTAGQWLLTRAYQVGEAAALAPLDFTRLILSCFTGFVFFAEIPALTTGIGAAIVIGATLYTIRKNARPVIAPSPGP</sequence>
<keyword evidence="5" id="KW-1185">Reference proteome</keyword>
<feature type="region of interest" description="Disordered" evidence="1">
    <location>
        <begin position="1"/>
        <end position="22"/>
    </location>
</feature>
<feature type="transmembrane region" description="Helical" evidence="2">
    <location>
        <begin position="279"/>
        <end position="297"/>
    </location>
</feature>
<dbReference type="InterPro" id="IPR000620">
    <property type="entry name" value="EamA_dom"/>
</dbReference>
<evidence type="ECO:0000256" key="2">
    <source>
        <dbReference type="SAM" id="Phobius"/>
    </source>
</evidence>
<dbReference type="PANTHER" id="PTHR22911:SF103">
    <property type="entry name" value="BLR2811 PROTEIN"/>
    <property type="match status" value="1"/>
</dbReference>
<dbReference type="InterPro" id="IPR037185">
    <property type="entry name" value="EmrE-like"/>
</dbReference>
<evidence type="ECO:0000313" key="5">
    <source>
        <dbReference type="Proteomes" id="UP000094969"/>
    </source>
</evidence>
<dbReference type="KEGG" id="bvv:BHK69_05350"/>
<evidence type="ECO:0000313" key="4">
    <source>
        <dbReference type="EMBL" id="AOO79980.1"/>
    </source>
</evidence>
<dbReference type="SUPFAM" id="SSF103481">
    <property type="entry name" value="Multidrug resistance efflux transporter EmrE"/>
    <property type="match status" value="2"/>
</dbReference>